<evidence type="ECO:0000313" key="2">
    <source>
        <dbReference type="EMBL" id="EPX83692.1"/>
    </source>
</evidence>
<protein>
    <recommendedName>
        <fullName evidence="4">Host attachment protein</fullName>
    </recommendedName>
</protein>
<name>S9QVW4_9RHOB</name>
<evidence type="ECO:0008006" key="4">
    <source>
        <dbReference type="Google" id="ProtNLM"/>
    </source>
</evidence>
<dbReference type="Pfam" id="PF10116">
    <property type="entry name" value="Host_attach"/>
    <property type="match status" value="1"/>
</dbReference>
<evidence type="ECO:0000256" key="1">
    <source>
        <dbReference type="SAM" id="MobiDB-lite"/>
    </source>
</evidence>
<dbReference type="EMBL" id="APVH01000015">
    <property type="protein sequence ID" value="EPX83692.1"/>
    <property type="molecule type" value="Genomic_DNA"/>
</dbReference>
<keyword evidence="3" id="KW-1185">Reference proteome</keyword>
<accession>S9QVW4</accession>
<feature type="region of interest" description="Disordered" evidence="1">
    <location>
        <begin position="49"/>
        <end position="75"/>
    </location>
</feature>
<dbReference type="AlphaFoldDB" id="S9QVW4"/>
<dbReference type="HOGENOM" id="CLU_105864_0_0_5"/>
<evidence type="ECO:0000313" key="3">
    <source>
        <dbReference type="Proteomes" id="UP000015347"/>
    </source>
</evidence>
<sequence>MKATGGTWALVSNGVRARILRALEGGDGEEPIELVSKAESTHLRDILSDRSGRSFASDHSGRRSAMEPGSDPIRRDMQDFASDTLEMLEGHHRARDFGRLAILAEPGMLGILRQQMPAGLRPAVVLERPVNLVGLPAAELRETVRRLVMSEPLE</sequence>
<gene>
    <name evidence="2" type="ORF">Salmuc_02301</name>
</gene>
<comment type="caution">
    <text evidence="2">The sequence shown here is derived from an EMBL/GenBank/DDBJ whole genome shotgun (WGS) entry which is preliminary data.</text>
</comment>
<dbReference type="OrthoDB" id="9812459at2"/>
<proteinExistence type="predicted"/>
<dbReference type="Proteomes" id="UP000015347">
    <property type="component" value="Unassembled WGS sequence"/>
</dbReference>
<dbReference type="RefSeq" id="WP_020040366.1">
    <property type="nucleotide sequence ID" value="NZ_KE557274.1"/>
</dbReference>
<reference evidence="3" key="1">
    <citation type="journal article" date="2014" name="Stand. Genomic Sci.">
        <title>Genome sequence of the exopolysaccharide-producing Salipiger mucosus type strain (DSM 16094(T)), a moderately halophilic member of the Roseobacter clade.</title>
        <authorList>
            <person name="Riedel T."/>
            <person name="Spring S."/>
            <person name="Fiebig A."/>
            <person name="Petersen J."/>
            <person name="Kyrpides N.C."/>
            <person name="Goker M."/>
            <person name="Klenk H.P."/>
        </authorList>
    </citation>
    <scope>NUCLEOTIDE SEQUENCE [LARGE SCALE GENOMIC DNA]</scope>
    <source>
        <strain evidence="3">DSM 16094</strain>
    </source>
</reference>
<dbReference type="eggNOG" id="COG5622">
    <property type="taxonomic scope" value="Bacteria"/>
</dbReference>
<organism evidence="2 3">
    <name type="scientific">Salipiger mucosus DSM 16094</name>
    <dbReference type="NCBI Taxonomy" id="1123237"/>
    <lineage>
        <taxon>Bacteria</taxon>
        <taxon>Pseudomonadati</taxon>
        <taxon>Pseudomonadota</taxon>
        <taxon>Alphaproteobacteria</taxon>
        <taxon>Rhodobacterales</taxon>
        <taxon>Roseobacteraceae</taxon>
        <taxon>Salipiger</taxon>
    </lineage>
</organism>
<dbReference type="STRING" id="1123237.Salmuc_02301"/>
<dbReference type="InterPro" id="IPR019291">
    <property type="entry name" value="Host_attachment_protein"/>
</dbReference>